<organism evidence="1">
    <name type="scientific">hydrothermal vent metagenome</name>
    <dbReference type="NCBI Taxonomy" id="652676"/>
    <lineage>
        <taxon>unclassified sequences</taxon>
        <taxon>metagenomes</taxon>
        <taxon>ecological metagenomes</taxon>
    </lineage>
</organism>
<sequence length="37" mass="4300">MHILQGLMNNMINSKIGVKCIRQFRQIINGVIEQVFL</sequence>
<dbReference type="AlphaFoldDB" id="A0A160VFU9"/>
<proteinExistence type="predicted"/>
<accession>A0A160VFU9</accession>
<evidence type="ECO:0000313" key="1">
    <source>
        <dbReference type="EMBL" id="CUV08829.1"/>
    </source>
</evidence>
<reference evidence="1" key="1">
    <citation type="submission" date="2015-10" db="EMBL/GenBank/DDBJ databases">
        <authorList>
            <person name="Gilbert D.G."/>
        </authorList>
    </citation>
    <scope>NUCLEOTIDE SEQUENCE</scope>
</reference>
<protein>
    <submittedName>
        <fullName evidence="1">Uncharacterized protein</fullName>
    </submittedName>
</protein>
<gene>
    <name evidence="1" type="ORF">MGWOODY_Mmi1156</name>
</gene>
<dbReference type="EMBL" id="FAXC01000132">
    <property type="protein sequence ID" value="CUV08829.1"/>
    <property type="molecule type" value="Genomic_DNA"/>
</dbReference>
<name>A0A160VFU9_9ZZZZ</name>